<protein>
    <submittedName>
        <fullName evidence="3">Uncharacterized protein</fullName>
    </submittedName>
</protein>
<evidence type="ECO:0000313" key="3">
    <source>
        <dbReference type="EMBL" id="CAB5227554.1"/>
    </source>
</evidence>
<dbReference type="EMBL" id="LR798370">
    <property type="protein sequence ID" value="CAB5227554.1"/>
    <property type="molecule type" value="Genomic_DNA"/>
</dbReference>
<reference evidence="3" key="1">
    <citation type="submission" date="2020-05" db="EMBL/GenBank/DDBJ databases">
        <authorList>
            <person name="Chiriac C."/>
            <person name="Salcher M."/>
            <person name="Ghai R."/>
            <person name="Kavagutti S V."/>
        </authorList>
    </citation>
    <scope>NUCLEOTIDE SEQUENCE</scope>
</reference>
<evidence type="ECO:0000313" key="1">
    <source>
        <dbReference type="EMBL" id="CAB4197311.1"/>
    </source>
</evidence>
<evidence type="ECO:0000313" key="2">
    <source>
        <dbReference type="EMBL" id="CAB4210234.1"/>
    </source>
</evidence>
<organism evidence="3">
    <name type="scientific">uncultured Caudovirales phage</name>
    <dbReference type="NCBI Taxonomy" id="2100421"/>
    <lineage>
        <taxon>Viruses</taxon>
        <taxon>Duplodnaviria</taxon>
        <taxon>Heunggongvirae</taxon>
        <taxon>Uroviricota</taxon>
        <taxon>Caudoviricetes</taxon>
        <taxon>Peduoviridae</taxon>
        <taxon>Maltschvirus</taxon>
        <taxon>Maltschvirus maltsch</taxon>
    </lineage>
</organism>
<dbReference type="EMBL" id="LR797368">
    <property type="protein sequence ID" value="CAB4210234.1"/>
    <property type="molecule type" value="Genomic_DNA"/>
</dbReference>
<gene>
    <name evidence="1" type="ORF">UFOVP1306_6</name>
    <name evidence="2" type="ORF">UFOVP1422_8</name>
    <name evidence="3" type="ORF">UFOVP1519_58</name>
</gene>
<proteinExistence type="predicted"/>
<sequence>MTDNELAAIREIMGDAMIRAFRGEIDLASALAEIRDLSSIDFEEFDLGNDEDNFDEEPEYLPGDLDDDEDLEAWSEEPEIEPLADKILQEVALDLDLALQAALGR</sequence>
<accession>A0A6J7X9U4</accession>
<dbReference type="EMBL" id="LR797265">
    <property type="protein sequence ID" value="CAB4197311.1"/>
    <property type="molecule type" value="Genomic_DNA"/>
</dbReference>
<name>A0A6J7X9U4_9CAUD</name>